<proteinExistence type="predicted"/>
<feature type="compositionally biased region" description="Polar residues" evidence="1">
    <location>
        <begin position="7"/>
        <end position="18"/>
    </location>
</feature>
<name>A0A9Q3PIW9_9BASI</name>
<evidence type="ECO:0000256" key="1">
    <source>
        <dbReference type="SAM" id="MobiDB-lite"/>
    </source>
</evidence>
<keyword evidence="3" id="KW-1185">Reference proteome</keyword>
<sequence>MEDILTRTRTGKTWTRNPMKSKMIPKISKEDKRSERPVFKYHKCGSTSHLANTCTKKEKINKVQVIEEAQCTEEKKESDQDSSVFEETPVEDYSIENITAFFEVIEVNTHLPQYS</sequence>
<dbReference type="EMBL" id="AVOT02074168">
    <property type="protein sequence ID" value="MBW0563404.1"/>
    <property type="molecule type" value="Genomic_DNA"/>
</dbReference>
<feature type="region of interest" description="Disordered" evidence="1">
    <location>
        <begin position="1"/>
        <end position="35"/>
    </location>
</feature>
<organism evidence="2 3">
    <name type="scientific">Austropuccinia psidii MF-1</name>
    <dbReference type="NCBI Taxonomy" id="1389203"/>
    <lineage>
        <taxon>Eukaryota</taxon>
        <taxon>Fungi</taxon>
        <taxon>Dikarya</taxon>
        <taxon>Basidiomycota</taxon>
        <taxon>Pucciniomycotina</taxon>
        <taxon>Pucciniomycetes</taxon>
        <taxon>Pucciniales</taxon>
        <taxon>Sphaerophragmiaceae</taxon>
        <taxon>Austropuccinia</taxon>
    </lineage>
</organism>
<gene>
    <name evidence="2" type="ORF">O181_103119</name>
</gene>
<protein>
    <submittedName>
        <fullName evidence="2">Uncharacterized protein</fullName>
    </submittedName>
</protein>
<reference evidence="2" key="1">
    <citation type="submission" date="2021-03" db="EMBL/GenBank/DDBJ databases">
        <title>Draft genome sequence of rust myrtle Austropuccinia psidii MF-1, a brazilian biotype.</title>
        <authorList>
            <person name="Quecine M.C."/>
            <person name="Pachon D.M.R."/>
            <person name="Bonatelli M.L."/>
            <person name="Correr F.H."/>
            <person name="Franceschini L.M."/>
            <person name="Leite T.F."/>
            <person name="Margarido G.R.A."/>
            <person name="Almeida C.A."/>
            <person name="Ferrarezi J.A."/>
            <person name="Labate C.A."/>
        </authorList>
    </citation>
    <scope>NUCLEOTIDE SEQUENCE</scope>
    <source>
        <strain evidence="2">MF-1</strain>
    </source>
</reference>
<evidence type="ECO:0000313" key="3">
    <source>
        <dbReference type="Proteomes" id="UP000765509"/>
    </source>
</evidence>
<evidence type="ECO:0000313" key="2">
    <source>
        <dbReference type="EMBL" id="MBW0563404.1"/>
    </source>
</evidence>
<dbReference type="Proteomes" id="UP000765509">
    <property type="component" value="Unassembled WGS sequence"/>
</dbReference>
<accession>A0A9Q3PIW9</accession>
<dbReference type="AlphaFoldDB" id="A0A9Q3PIW9"/>
<dbReference type="OrthoDB" id="2507294at2759"/>
<comment type="caution">
    <text evidence="2">The sequence shown here is derived from an EMBL/GenBank/DDBJ whole genome shotgun (WGS) entry which is preliminary data.</text>
</comment>